<proteinExistence type="predicted"/>
<accession>A0A382KS02</accession>
<keyword evidence="1" id="KW-0812">Transmembrane</keyword>
<feature type="transmembrane region" description="Helical" evidence="1">
    <location>
        <begin position="12"/>
        <end position="34"/>
    </location>
</feature>
<keyword evidence="1" id="KW-1133">Transmembrane helix</keyword>
<dbReference type="EMBL" id="UINC01081637">
    <property type="protein sequence ID" value="SVC25687.1"/>
    <property type="molecule type" value="Genomic_DNA"/>
</dbReference>
<organism evidence="2">
    <name type="scientific">marine metagenome</name>
    <dbReference type="NCBI Taxonomy" id="408172"/>
    <lineage>
        <taxon>unclassified sequences</taxon>
        <taxon>metagenomes</taxon>
        <taxon>ecological metagenomes</taxon>
    </lineage>
</organism>
<sequence>MNRDYLIELIQNIIYTDGGRVIILVLLLLVYRLLKKR</sequence>
<protein>
    <submittedName>
        <fullName evidence="2">Uncharacterized protein</fullName>
    </submittedName>
</protein>
<keyword evidence="1" id="KW-0472">Membrane</keyword>
<evidence type="ECO:0000313" key="2">
    <source>
        <dbReference type="EMBL" id="SVC25687.1"/>
    </source>
</evidence>
<evidence type="ECO:0000256" key="1">
    <source>
        <dbReference type="SAM" id="Phobius"/>
    </source>
</evidence>
<dbReference type="AlphaFoldDB" id="A0A382KS02"/>
<name>A0A382KS02_9ZZZZ</name>
<reference evidence="2" key="1">
    <citation type="submission" date="2018-05" db="EMBL/GenBank/DDBJ databases">
        <authorList>
            <person name="Lanie J.A."/>
            <person name="Ng W.-L."/>
            <person name="Kazmierczak K.M."/>
            <person name="Andrzejewski T.M."/>
            <person name="Davidsen T.M."/>
            <person name="Wayne K.J."/>
            <person name="Tettelin H."/>
            <person name="Glass J.I."/>
            <person name="Rusch D."/>
            <person name="Podicherti R."/>
            <person name="Tsui H.-C.T."/>
            <person name="Winkler M.E."/>
        </authorList>
    </citation>
    <scope>NUCLEOTIDE SEQUENCE</scope>
</reference>
<gene>
    <name evidence="2" type="ORF">METZ01_LOCUS278541</name>
</gene>